<dbReference type="PANTHER" id="PTHR10000:SF8">
    <property type="entry name" value="HAD SUPERFAMILY HYDROLASE-LIKE, TYPE 3"/>
    <property type="match status" value="1"/>
</dbReference>
<dbReference type="InterPro" id="IPR036412">
    <property type="entry name" value="HAD-like_sf"/>
</dbReference>
<dbReference type="PANTHER" id="PTHR10000">
    <property type="entry name" value="PHOSPHOSERINE PHOSPHATASE"/>
    <property type="match status" value="1"/>
</dbReference>
<dbReference type="EC" id="3.1.3.-" evidence="1"/>
<dbReference type="RefSeq" id="WP_308349562.1">
    <property type="nucleotide sequence ID" value="NZ_CP129971.1"/>
</dbReference>
<reference evidence="1 2" key="1">
    <citation type="submission" date="2023-08" db="EMBL/GenBank/DDBJ databases">
        <title>Comparative genomics and taxonomic characterization of three novel marine species of genus Marivirga.</title>
        <authorList>
            <person name="Muhammad N."/>
            <person name="Kim S.-G."/>
        </authorList>
    </citation>
    <scope>NUCLEOTIDE SEQUENCE [LARGE SCALE GENOMIC DNA]</scope>
    <source>
        <strain evidence="1 2">BDSF4-3</strain>
    </source>
</reference>
<dbReference type="NCBIfam" id="TIGR00099">
    <property type="entry name" value="Cof-subfamily"/>
    <property type="match status" value="1"/>
</dbReference>
<dbReference type="PROSITE" id="PS01228">
    <property type="entry name" value="COF_1"/>
    <property type="match status" value="1"/>
</dbReference>
<evidence type="ECO:0000313" key="2">
    <source>
        <dbReference type="Proteomes" id="UP001230496"/>
    </source>
</evidence>
<dbReference type="Pfam" id="PF08282">
    <property type="entry name" value="Hydrolase_3"/>
    <property type="match status" value="1"/>
</dbReference>
<keyword evidence="2" id="KW-1185">Reference proteome</keyword>
<dbReference type="Gene3D" id="3.30.1240.10">
    <property type="match status" value="1"/>
</dbReference>
<dbReference type="SFLD" id="SFLDS00003">
    <property type="entry name" value="Haloacid_Dehalogenase"/>
    <property type="match status" value="1"/>
</dbReference>
<dbReference type="Proteomes" id="UP001230496">
    <property type="component" value="Chromosome"/>
</dbReference>
<dbReference type="InterPro" id="IPR023214">
    <property type="entry name" value="HAD_sf"/>
</dbReference>
<dbReference type="NCBIfam" id="TIGR01484">
    <property type="entry name" value="HAD-SF-IIB"/>
    <property type="match status" value="1"/>
</dbReference>
<dbReference type="EMBL" id="CP129971">
    <property type="protein sequence ID" value="WMN11850.1"/>
    <property type="molecule type" value="Genomic_DNA"/>
</dbReference>
<organism evidence="1 2">
    <name type="scientific">Marivirga salinarum</name>
    <dbReference type="NCBI Taxonomy" id="3059078"/>
    <lineage>
        <taxon>Bacteria</taxon>
        <taxon>Pseudomonadati</taxon>
        <taxon>Bacteroidota</taxon>
        <taxon>Cytophagia</taxon>
        <taxon>Cytophagales</taxon>
        <taxon>Marivirgaceae</taxon>
        <taxon>Marivirga</taxon>
    </lineage>
</organism>
<dbReference type="KEGG" id="msaa:QYS49_39760"/>
<dbReference type="SUPFAM" id="SSF56784">
    <property type="entry name" value="HAD-like"/>
    <property type="match status" value="1"/>
</dbReference>
<keyword evidence="1" id="KW-0378">Hydrolase</keyword>
<dbReference type="SFLD" id="SFLDG01140">
    <property type="entry name" value="C2.B:_Phosphomannomutase_and_P"/>
    <property type="match status" value="1"/>
</dbReference>
<protein>
    <submittedName>
        <fullName evidence="1">Cof-type HAD-IIB family hydrolase</fullName>
        <ecNumber evidence="1">3.1.3.-</ecNumber>
    </submittedName>
</protein>
<sequence length="269" mass="30155">MFKAICTDIDGTLLNPERELSKRTIDIIKSIKDDVSVILASSRMPAAMRHLQETLDIMDQPLICYNGGYIISQREGVKVLDSVKIPFALCEFIAKWSHNKNLHAGFYLDDDWFAPSEDQWTKREINNTKVQASIFSGLELMESWKANDHGAHKIMCMGEPKLIDHLVAELYSMDAPLHLYRSKDTYLEIAPLQISKASALTQLIKQELNIEMKDVIAFGDNYNDIEMLQAVGCGVAVGNAKDEVKNIADEITLPGKEDGVAATLEKYFG</sequence>
<gene>
    <name evidence="1" type="ORF">QYS49_39760</name>
</gene>
<name>A0AA51REK6_9BACT</name>
<dbReference type="InterPro" id="IPR006379">
    <property type="entry name" value="HAD-SF_hydro_IIB"/>
</dbReference>
<dbReference type="Gene3D" id="3.40.50.1000">
    <property type="entry name" value="HAD superfamily/HAD-like"/>
    <property type="match status" value="1"/>
</dbReference>
<dbReference type="AlphaFoldDB" id="A0AA51REK6"/>
<dbReference type="CDD" id="cd07516">
    <property type="entry name" value="HAD_Pase"/>
    <property type="match status" value="1"/>
</dbReference>
<dbReference type="GO" id="GO:0005829">
    <property type="term" value="C:cytosol"/>
    <property type="evidence" value="ECO:0007669"/>
    <property type="project" value="TreeGrafter"/>
</dbReference>
<accession>A0AA51REK6</accession>
<dbReference type="GO" id="GO:0000287">
    <property type="term" value="F:magnesium ion binding"/>
    <property type="evidence" value="ECO:0007669"/>
    <property type="project" value="TreeGrafter"/>
</dbReference>
<evidence type="ECO:0000313" key="1">
    <source>
        <dbReference type="EMBL" id="WMN11850.1"/>
    </source>
</evidence>
<proteinExistence type="predicted"/>
<dbReference type="InterPro" id="IPR000150">
    <property type="entry name" value="Cof"/>
</dbReference>
<dbReference type="GO" id="GO:0016791">
    <property type="term" value="F:phosphatase activity"/>
    <property type="evidence" value="ECO:0007669"/>
    <property type="project" value="TreeGrafter"/>
</dbReference>